<dbReference type="InterPro" id="IPR026029">
    <property type="entry name" value="MLI_dom"/>
</dbReference>
<dbReference type="EMBL" id="DSMU01000008">
    <property type="protein sequence ID" value="HEL65078.1"/>
    <property type="molecule type" value="Genomic_DNA"/>
</dbReference>
<evidence type="ECO:0000259" key="1">
    <source>
        <dbReference type="Pfam" id="PF02426"/>
    </source>
</evidence>
<dbReference type="AlphaFoldDB" id="A0A7C2INJ1"/>
<accession>A0A7C2INJ1</accession>
<feature type="domain" description="Muconolactone isomerase" evidence="1">
    <location>
        <begin position="14"/>
        <end position="86"/>
    </location>
</feature>
<name>A0A7C2INJ1_9THEO</name>
<dbReference type="Gene3D" id="3.30.70.1060">
    <property type="entry name" value="Dimeric alpha+beta barrel"/>
    <property type="match status" value="1"/>
</dbReference>
<proteinExistence type="predicted"/>
<organism evidence="2">
    <name type="scientific">Ammonifex degensii</name>
    <dbReference type="NCBI Taxonomy" id="42838"/>
    <lineage>
        <taxon>Bacteria</taxon>
        <taxon>Bacillati</taxon>
        <taxon>Bacillota</taxon>
        <taxon>Clostridia</taxon>
        <taxon>Thermoanaerobacterales</taxon>
        <taxon>Thermoanaerobacteraceae</taxon>
        <taxon>Ammonifex</taxon>
    </lineage>
</organism>
<dbReference type="InterPro" id="IPR011008">
    <property type="entry name" value="Dimeric_a/b-barrel"/>
</dbReference>
<dbReference type="SUPFAM" id="SSF54909">
    <property type="entry name" value="Dimeric alpha+beta barrel"/>
    <property type="match status" value="1"/>
</dbReference>
<comment type="caution">
    <text evidence="2">The sequence shown here is derived from an EMBL/GenBank/DDBJ whole genome shotgun (WGS) entry which is preliminary data.</text>
</comment>
<gene>
    <name evidence="2" type="ORF">ENQ34_00120</name>
</gene>
<sequence length="99" mass="11086">MKILAIEREKPGAGAEDFRPHLKAEAARAWELYEAGIIRELYFDADRHCAVLILECADADEARKALSSLPLVEQGLIEFEIIPLVPFSGFARLFCDPAR</sequence>
<protein>
    <submittedName>
        <fullName evidence="2">Superoxide dismutase</fullName>
    </submittedName>
</protein>
<dbReference type="Pfam" id="PF02426">
    <property type="entry name" value="MIase"/>
    <property type="match status" value="1"/>
</dbReference>
<evidence type="ECO:0000313" key="2">
    <source>
        <dbReference type="EMBL" id="HEL65078.1"/>
    </source>
</evidence>
<reference evidence="2" key="1">
    <citation type="journal article" date="2020" name="mSystems">
        <title>Genome- and Community-Level Interaction Insights into Carbon Utilization and Element Cycling Functions of Hydrothermarchaeota in Hydrothermal Sediment.</title>
        <authorList>
            <person name="Zhou Z."/>
            <person name="Liu Y."/>
            <person name="Xu W."/>
            <person name="Pan J."/>
            <person name="Luo Z.H."/>
            <person name="Li M."/>
        </authorList>
    </citation>
    <scope>NUCLEOTIDE SEQUENCE [LARGE SCALE GENOMIC DNA]</scope>
    <source>
        <strain evidence="2">SpSt-300</strain>
    </source>
</reference>